<dbReference type="Pfam" id="PF21686">
    <property type="entry name" value="LigD_Prim-Pol"/>
    <property type="match status" value="1"/>
</dbReference>
<dbReference type="Gene3D" id="3.90.920.10">
    <property type="entry name" value="DNA primase, PRIM domain"/>
    <property type="match status" value="1"/>
</dbReference>
<sequence>MADKATRVRIDGHVLSLSNLDKVLYPEVGFTKGEVIDYYSRIAPVLLPRLTDRPLTRKRWPDGVGGQPFFEKNVPRGTPDWVRTVTVASPGSTRDREEVEYVVADDLPTLVWLANLAALELHVPQWRVGPRGGVRRPDLLVVDLDPGPPADLVACCEVALLLRDLFDADGLRAWAKTSGGKGMQMYVPIAETSGETTSAYAKELAEKLAHDHPELVVSSMRRSLRPGKVLLDWSQNNPAKTTIAAYSLRGREAPTVSTPLTWEEVEGCEEAEALSFGPADVLDRVEEFGDLFADLSTLEQRLP</sequence>
<gene>
    <name evidence="2" type="ORF">SAMN04489717_5659</name>
</gene>
<proteinExistence type="predicted"/>
<evidence type="ECO:0000313" key="2">
    <source>
        <dbReference type="EMBL" id="SDT24160.1"/>
    </source>
</evidence>
<dbReference type="PANTHER" id="PTHR42705:SF2">
    <property type="entry name" value="BIFUNCTIONAL NON-HOMOLOGOUS END JOINING PROTEIN LIGD"/>
    <property type="match status" value="1"/>
</dbReference>
<feature type="domain" description="DNA ligase D polymerase" evidence="1">
    <location>
        <begin position="31"/>
        <end position="292"/>
    </location>
</feature>
<evidence type="ECO:0000313" key="3">
    <source>
        <dbReference type="Proteomes" id="UP000198983"/>
    </source>
</evidence>
<dbReference type="RefSeq" id="WP_241827676.1">
    <property type="nucleotide sequence ID" value="NZ_LT629732.1"/>
</dbReference>
<dbReference type="InterPro" id="IPR052171">
    <property type="entry name" value="NHEJ_LigD"/>
</dbReference>
<keyword evidence="3" id="KW-1185">Reference proteome</keyword>
<protein>
    <submittedName>
        <fullName evidence="2">Bifunctional non-homologous end joining protein LigD</fullName>
    </submittedName>
</protein>
<dbReference type="AlphaFoldDB" id="A0A1H1YS24"/>
<dbReference type="InterPro" id="IPR014145">
    <property type="entry name" value="LigD_pol_dom"/>
</dbReference>
<dbReference type="EMBL" id="LT629732">
    <property type="protein sequence ID" value="SDT24160.1"/>
    <property type="molecule type" value="Genomic_DNA"/>
</dbReference>
<dbReference type="STRING" id="117157.SAMN04489717_5659"/>
<dbReference type="NCBIfam" id="TIGR02778">
    <property type="entry name" value="ligD_pol"/>
    <property type="match status" value="1"/>
</dbReference>
<dbReference type="CDD" id="cd04863">
    <property type="entry name" value="MtLigD_Pol_like"/>
    <property type="match status" value="1"/>
</dbReference>
<dbReference type="PANTHER" id="PTHR42705">
    <property type="entry name" value="BIFUNCTIONAL NON-HOMOLOGOUS END JOINING PROTEIN LIGD"/>
    <property type="match status" value="1"/>
</dbReference>
<reference evidence="2 3" key="1">
    <citation type="submission" date="2016-10" db="EMBL/GenBank/DDBJ databases">
        <authorList>
            <person name="de Groot N.N."/>
        </authorList>
    </citation>
    <scope>NUCLEOTIDE SEQUENCE [LARGE SCALE GENOMIC DNA]</scope>
    <source>
        <strain evidence="2 3">DSM 22024</strain>
    </source>
</reference>
<dbReference type="InterPro" id="IPR033649">
    <property type="entry name" value="MtLigD_Pol-like"/>
</dbReference>
<name>A0A1H1YS24_9ACTN</name>
<organism evidence="2 3">
    <name type="scientific">Actinopolymorpha singaporensis</name>
    <dbReference type="NCBI Taxonomy" id="117157"/>
    <lineage>
        <taxon>Bacteria</taxon>
        <taxon>Bacillati</taxon>
        <taxon>Actinomycetota</taxon>
        <taxon>Actinomycetes</taxon>
        <taxon>Propionibacteriales</taxon>
        <taxon>Actinopolymorphaceae</taxon>
        <taxon>Actinopolymorpha</taxon>
    </lineage>
</organism>
<dbReference type="Proteomes" id="UP000198983">
    <property type="component" value="Chromosome I"/>
</dbReference>
<accession>A0A1H1YS24</accession>
<evidence type="ECO:0000259" key="1">
    <source>
        <dbReference type="Pfam" id="PF21686"/>
    </source>
</evidence>